<keyword evidence="1" id="KW-0732">Signal</keyword>
<feature type="signal peptide" evidence="1">
    <location>
        <begin position="1"/>
        <end position="17"/>
    </location>
</feature>
<evidence type="ECO:0000256" key="1">
    <source>
        <dbReference type="SAM" id="SignalP"/>
    </source>
</evidence>
<feature type="domain" description="Alpha-L-arabinofuranosidase 1 catalytic" evidence="2">
    <location>
        <begin position="293"/>
        <end position="495"/>
    </location>
</feature>
<dbReference type="InterPro" id="IPR017853">
    <property type="entry name" value="GH"/>
</dbReference>
<dbReference type="Gene3D" id="3.20.20.80">
    <property type="entry name" value="Glycosidases"/>
    <property type="match status" value="1"/>
</dbReference>
<comment type="caution">
    <text evidence="3">The sequence shown here is derived from an EMBL/GenBank/DDBJ whole genome shotgun (WGS) entry which is preliminary data.</text>
</comment>
<dbReference type="EMBL" id="JAESVG020000002">
    <property type="protein sequence ID" value="KAG8630540.1"/>
    <property type="molecule type" value="Genomic_DNA"/>
</dbReference>
<dbReference type="OrthoDB" id="406864at2759"/>
<protein>
    <recommendedName>
        <fullName evidence="2">Alpha-L-arabinofuranosidase 1 catalytic domain-containing protein</fullName>
    </recommendedName>
</protein>
<dbReference type="PANTHER" id="PTHR31776:SF0">
    <property type="entry name" value="ALPHA-L-ARABINOFURANOSIDASE 1"/>
    <property type="match status" value="1"/>
</dbReference>
<gene>
    <name evidence="3" type="ORF">KVT40_002159</name>
</gene>
<dbReference type="AlphaFoldDB" id="A0A8K0PFP5"/>
<dbReference type="InterPro" id="IPR051563">
    <property type="entry name" value="Glycosyl_Hydrolase_51"/>
</dbReference>
<feature type="chain" id="PRO_5035467777" description="Alpha-L-arabinofuranosidase 1 catalytic domain-containing protein" evidence="1">
    <location>
        <begin position="18"/>
        <end position="560"/>
    </location>
</feature>
<evidence type="ECO:0000313" key="3">
    <source>
        <dbReference type="EMBL" id="KAG8630540.1"/>
    </source>
</evidence>
<dbReference type="Proteomes" id="UP000809789">
    <property type="component" value="Unassembled WGS sequence"/>
</dbReference>
<dbReference type="GO" id="GO:0046556">
    <property type="term" value="F:alpha-L-arabinofuranosidase activity"/>
    <property type="evidence" value="ECO:0007669"/>
    <property type="project" value="TreeGrafter"/>
</dbReference>
<evidence type="ECO:0000259" key="2">
    <source>
        <dbReference type="Pfam" id="PF22848"/>
    </source>
</evidence>
<dbReference type="SUPFAM" id="SSF51445">
    <property type="entry name" value="(Trans)glycosidases"/>
    <property type="match status" value="1"/>
</dbReference>
<dbReference type="Pfam" id="PF22848">
    <property type="entry name" value="ASD1_dom"/>
    <property type="match status" value="1"/>
</dbReference>
<accession>A0A8K0PFP5</accession>
<dbReference type="InterPro" id="IPR055235">
    <property type="entry name" value="ASD1_cat"/>
</dbReference>
<name>A0A8K0PFP5_9PEZI</name>
<organism evidence="3 4">
    <name type="scientific">Elsinoe batatas</name>
    <dbReference type="NCBI Taxonomy" id="2601811"/>
    <lineage>
        <taxon>Eukaryota</taxon>
        <taxon>Fungi</taxon>
        <taxon>Dikarya</taxon>
        <taxon>Ascomycota</taxon>
        <taxon>Pezizomycotina</taxon>
        <taxon>Dothideomycetes</taxon>
        <taxon>Dothideomycetidae</taxon>
        <taxon>Myriangiales</taxon>
        <taxon>Elsinoaceae</taxon>
        <taxon>Elsinoe</taxon>
    </lineage>
</organism>
<sequence>MLAYPAALAALVFGATSQAWYTKRQSGALPPSLPSYQPFINSTRNDTTAVTLTIDVDTTEGRNETSPLLYGLMHEDISHSGDGGIYAEMIANRAFQGSYSTIQPLEGYSGSFVTAAENAIVPFGPVTTAWGTIGDGVRATLDILHPLGVLPTSLQIDVPLNATGEVGFENYGWWGFDVRPQTYNVSFYALGNFPRNMANTTTFTVSFRSNTTDEIFAESTISNVSVPFIDFLKLSTTLVPTKAAPDSNNKFVITMDGEAVRGNTFYINLVSVFPETFKGYENGLRNDIASAFYDIQPRFLRFPGGNNLEGYSPAQRWNWRKNIGPLPGRRGRVGDWSYFNTDGLGLFEYLEWTEAMDITAVLGIYAGFSLDVWGQNGASYPLGGMQEILQDALDEIEYASGGVNTTYGALRALHGHPEPFQVSHIEIGNEDWFSSTYPYRFEYLYNGLKAAHPDLIYISSAYNENPDYNISLPAGSMWDFHQYQEPSWFLDHWTLVRQVVHEEAMHSYNGVCPNSASTCCNSICRCLLCGYIRVAISDYDCCVVTSKSDRETCVSFRELQ</sequence>
<evidence type="ECO:0000313" key="4">
    <source>
        <dbReference type="Proteomes" id="UP000809789"/>
    </source>
</evidence>
<keyword evidence="4" id="KW-1185">Reference proteome</keyword>
<reference evidence="3" key="1">
    <citation type="submission" date="2021-07" db="EMBL/GenBank/DDBJ databases">
        <title>Elsinoe batatas strain:CRI-CJ2 Genome sequencing and assembly.</title>
        <authorList>
            <person name="Huang L."/>
        </authorList>
    </citation>
    <scope>NUCLEOTIDE SEQUENCE</scope>
    <source>
        <strain evidence="3">CRI-CJ2</strain>
    </source>
</reference>
<proteinExistence type="predicted"/>
<dbReference type="PANTHER" id="PTHR31776">
    <property type="entry name" value="ALPHA-L-ARABINOFURANOSIDASE 1"/>
    <property type="match status" value="1"/>
</dbReference>